<organism evidence="1 2">
    <name type="scientific">Niallia hominis</name>
    <dbReference type="NCBI Taxonomy" id="3133173"/>
    <lineage>
        <taxon>Bacteria</taxon>
        <taxon>Bacillati</taxon>
        <taxon>Bacillota</taxon>
        <taxon>Bacilli</taxon>
        <taxon>Bacillales</taxon>
        <taxon>Bacillaceae</taxon>
        <taxon>Niallia</taxon>
    </lineage>
</organism>
<evidence type="ECO:0000313" key="1">
    <source>
        <dbReference type="EMBL" id="MEQ2465010.1"/>
    </source>
</evidence>
<gene>
    <name evidence="1" type="ORF">WMO63_04905</name>
</gene>
<comment type="caution">
    <text evidence="1">The sequence shown here is derived from an EMBL/GenBank/DDBJ whole genome shotgun (WGS) entry which is preliminary data.</text>
</comment>
<evidence type="ECO:0000313" key="2">
    <source>
        <dbReference type="Proteomes" id="UP001465426"/>
    </source>
</evidence>
<proteinExistence type="predicted"/>
<name>A0ABV1EV97_9BACI</name>
<sequence>MNDNTVDYTKIMDALNSSIDLMAGEGVADESVIQKLSNAQQIVHQAMSYSLSRDRG</sequence>
<dbReference type="EMBL" id="JBBMFN010000006">
    <property type="protein sequence ID" value="MEQ2465010.1"/>
    <property type="molecule type" value="Genomic_DNA"/>
</dbReference>
<protein>
    <submittedName>
        <fullName evidence="1">Uncharacterized protein</fullName>
    </submittedName>
</protein>
<dbReference type="RefSeq" id="WP_155986757.1">
    <property type="nucleotide sequence ID" value="NZ_JBBMFN010000006.1"/>
</dbReference>
<reference evidence="1 2" key="1">
    <citation type="submission" date="2024-03" db="EMBL/GenBank/DDBJ databases">
        <title>Human intestinal bacterial collection.</title>
        <authorList>
            <person name="Pauvert C."/>
            <person name="Hitch T.C.A."/>
            <person name="Clavel T."/>
        </authorList>
    </citation>
    <scope>NUCLEOTIDE SEQUENCE [LARGE SCALE GENOMIC DNA]</scope>
    <source>
        <strain evidence="1 2">CLA-SR-H024</strain>
    </source>
</reference>
<keyword evidence="2" id="KW-1185">Reference proteome</keyword>
<accession>A0ABV1EV97</accession>
<dbReference type="Proteomes" id="UP001465426">
    <property type="component" value="Unassembled WGS sequence"/>
</dbReference>